<dbReference type="InterPro" id="IPR025560">
    <property type="entry name" value="Imm22"/>
</dbReference>
<gene>
    <name evidence="1" type="ORF">B9Z07_07200</name>
</gene>
<dbReference type="AlphaFoldDB" id="A0AAD0NC55"/>
<sequence>MEKANKVSVWVGKFTDDDDLTDYIENAYDENGDSFNQFRDDTGIDGFDDGFREADMLQPDLSLRENLVGFSWIDSFADVLIPQLEAMRSADDNGLILLYNFQYENAESVRPASRVRFVGTFDFQK</sequence>
<evidence type="ECO:0000313" key="2">
    <source>
        <dbReference type="Proteomes" id="UP000244809"/>
    </source>
</evidence>
<organism evidence="1 2">
    <name type="scientific">Burkholderia cenocepacia</name>
    <dbReference type="NCBI Taxonomy" id="95486"/>
    <lineage>
        <taxon>Bacteria</taxon>
        <taxon>Pseudomonadati</taxon>
        <taxon>Pseudomonadota</taxon>
        <taxon>Betaproteobacteria</taxon>
        <taxon>Burkholderiales</taxon>
        <taxon>Burkholderiaceae</taxon>
        <taxon>Burkholderia</taxon>
        <taxon>Burkholderia cepacia complex</taxon>
    </lineage>
</organism>
<reference evidence="1 2" key="1">
    <citation type="submission" date="2017-04" db="EMBL/GenBank/DDBJ databases">
        <title>Complete genome sequence of Burkholderia cenocepacia PC184 Midwest clone.</title>
        <authorList>
            <person name="Mulks M.H."/>
            <person name="Cooper V.S."/>
        </authorList>
    </citation>
    <scope>NUCLEOTIDE SEQUENCE [LARGE SCALE GENOMIC DNA]</scope>
    <source>
        <strain evidence="1 2">PC184 Mulks</strain>
    </source>
</reference>
<name>A0AAD0NC55_9BURK</name>
<accession>A0AAD0NC55</accession>
<protein>
    <submittedName>
        <fullName evidence="1">Uncharacterized protein</fullName>
    </submittedName>
</protein>
<dbReference type="Proteomes" id="UP000244809">
    <property type="component" value="Chromosome 1"/>
</dbReference>
<dbReference type="Pfam" id="PF14112">
    <property type="entry name" value="DUF4284"/>
    <property type="match status" value="1"/>
</dbReference>
<dbReference type="EMBL" id="CP021067">
    <property type="protein sequence ID" value="AWG28661.1"/>
    <property type="molecule type" value="Genomic_DNA"/>
</dbReference>
<dbReference type="RefSeq" id="WP_034175188.1">
    <property type="nucleotide sequence ID" value="NZ_CADEUB010000006.1"/>
</dbReference>
<proteinExistence type="predicted"/>
<evidence type="ECO:0000313" key="1">
    <source>
        <dbReference type="EMBL" id="AWG28661.1"/>
    </source>
</evidence>